<reference evidence="1 2" key="1">
    <citation type="submission" date="2018-11" db="EMBL/GenBank/DDBJ databases">
        <title>Species Designations Belie Phenotypic and Genotypic Heterogeneity in Oral Streptococci.</title>
        <authorList>
            <person name="Velsko I."/>
        </authorList>
    </citation>
    <scope>NUCLEOTIDE SEQUENCE [LARGE SCALE GENOMIC DNA]</scope>
    <source>
        <strain evidence="1 2">KLC02</strain>
    </source>
</reference>
<dbReference type="Gene3D" id="3.40.50.450">
    <property type="match status" value="1"/>
</dbReference>
<gene>
    <name evidence="1" type="ORF">D8827_00005</name>
</gene>
<evidence type="ECO:0008006" key="3">
    <source>
        <dbReference type="Google" id="ProtNLM"/>
    </source>
</evidence>
<dbReference type="EMBL" id="RJOO01000001">
    <property type="protein sequence ID" value="RSJ24152.1"/>
    <property type="molecule type" value="Genomic_DNA"/>
</dbReference>
<dbReference type="SUPFAM" id="SSF52309">
    <property type="entry name" value="N-(deoxy)ribosyltransferase-like"/>
    <property type="match status" value="1"/>
</dbReference>
<evidence type="ECO:0000313" key="1">
    <source>
        <dbReference type="EMBL" id="RSJ24152.1"/>
    </source>
</evidence>
<comment type="caution">
    <text evidence="1">The sequence shown here is derived from an EMBL/GenBank/DDBJ whole genome shotgun (WGS) entry which is preliminary data.</text>
</comment>
<organism evidence="1 2">
    <name type="scientific">Streptococcus intermedius</name>
    <dbReference type="NCBI Taxonomy" id="1338"/>
    <lineage>
        <taxon>Bacteria</taxon>
        <taxon>Bacillati</taxon>
        <taxon>Bacillota</taxon>
        <taxon>Bacilli</taxon>
        <taxon>Lactobacillales</taxon>
        <taxon>Streptococcaceae</taxon>
        <taxon>Streptococcus</taxon>
        <taxon>Streptococcus anginosus group</taxon>
    </lineage>
</organism>
<sequence>MLGTPITGIVEPYGNSKGISFSSRESIIQIINDIREEGHEVFCALELEDFGNVEVNNIECTVRDFTIMKDCDLYVVFPNNSYGCAVELGWASALSIPIFMLVNTKFNFKTPLYEGLIGIHENTKYFEYDSFYDFPTTDNWTTAFEELKRFMQTIVL</sequence>
<name>A0AAE8G339_STRIT</name>
<proteinExistence type="predicted"/>
<evidence type="ECO:0000313" key="2">
    <source>
        <dbReference type="Proteomes" id="UP000267137"/>
    </source>
</evidence>
<accession>A0AAE8G339</accession>
<dbReference type="AlphaFoldDB" id="A0AAE8G339"/>
<dbReference type="Proteomes" id="UP000267137">
    <property type="component" value="Unassembled WGS sequence"/>
</dbReference>
<protein>
    <recommendedName>
        <fullName evidence="3">Nucleoside 2-deoxyribosyltransferase</fullName>
    </recommendedName>
</protein>